<evidence type="ECO:0000313" key="2">
    <source>
        <dbReference type="RefSeq" id="XP_034242674.1"/>
    </source>
</evidence>
<dbReference type="KEGG" id="tpal:117646090"/>
<dbReference type="InParanoid" id="A0A6P8ZNN7"/>
<evidence type="ECO:0000313" key="1">
    <source>
        <dbReference type="Proteomes" id="UP000515158"/>
    </source>
</evidence>
<accession>A0A6P8ZNN7</accession>
<dbReference type="RefSeq" id="XP_034242674.1">
    <property type="nucleotide sequence ID" value="XM_034386783.1"/>
</dbReference>
<reference evidence="2" key="1">
    <citation type="submission" date="2025-08" db="UniProtKB">
        <authorList>
            <consortium name="RefSeq"/>
        </authorList>
    </citation>
    <scope>IDENTIFICATION</scope>
    <source>
        <tissue evidence="2">Total insect</tissue>
    </source>
</reference>
<dbReference type="Proteomes" id="UP000515158">
    <property type="component" value="Unplaced"/>
</dbReference>
<gene>
    <name evidence="2" type="primary">LOC117646090</name>
</gene>
<sequence>MNVMAAHAHFELNPWNKKSLLATTHADGTDAFRFGKVTNCWTTKRSLASSNRAIGIELIGIVENSVQAGTLTKNSFVLKHFDLTNLNVYVNGSQHALGPFDFTKKNCALGYHSLLKASGLLSHGESPMITQERYQNGYALWGFDLSPEGSAASHGTHSSVQRVGSIRLEALFSTAPTVTTTFLTYSIREGSSIEIDKMRNVYLSL</sequence>
<proteinExistence type="predicted"/>
<name>A0A6P8ZNN7_THRPL</name>
<dbReference type="GeneID" id="117646090"/>
<keyword evidence="1" id="KW-1185">Reference proteome</keyword>
<dbReference type="AlphaFoldDB" id="A0A6P8ZNN7"/>
<protein>
    <submittedName>
        <fullName evidence="2">Uncharacterized protein LOC117646090</fullName>
    </submittedName>
</protein>
<organism evidence="2">
    <name type="scientific">Thrips palmi</name>
    <name type="common">Melon thrips</name>
    <dbReference type="NCBI Taxonomy" id="161013"/>
    <lineage>
        <taxon>Eukaryota</taxon>
        <taxon>Metazoa</taxon>
        <taxon>Ecdysozoa</taxon>
        <taxon>Arthropoda</taxon>
        <taxon>Hexapoda</taxon>
        <taxon>Insecta</taxon>
        <taxon>Pterygota</taxon>
        <taxon>Neoptera</taxon>
        <taxon>Paraneoptera</taxon>
        <taxon>Thysanoptera</taxon>
        <taxon>Terebrantia</taxon>
        <taxon>Thripoidea</taxon>
        <taxon>Thripidae</taxon>
        <taxon>Thrips</taxon>
    </lineage>
</organism>